<keyword evidence="6 7" id="KW-0067">ATP-binding</keyword>
<keyword evidence="4 7" id="KW-0547">Nucleotide-binding</keyword>
<evidence type="ECO:0000256" key="8">
    <source>
        <dbReference type="SAM" id="MobiDB-lite"/>
    </source>
</evidence>
<dbReference type="GO" id="GO:0004674">
    <property type="term" value="F:protein serine/threonine kinase activity"/>
    <property type="evidence" value="ECO:0007669"/>
    <property type="project" value="UniProtKB-KW"/>
</dbReference>
<keyword evidence="3" id="KW-0808">Transferase</keyword>
<comment type="caution">
    <text evidence="11">The sequence shown here is derived from an EMBL/GenBank/DDBJ whole genome shotgun (WGS) entry which is preliminary data.</text>
</comment>
<accession>A0ABS5RER9</accession>
<dbReference type="InterPro" id="IPR011009">
    <property type="entry name" value="Kinase-like_dom_sf"/>
</dbReference>
<dbReference type="Pfam" id="PF00069">
    <property type="entry name" value="Pkinase"/>
    <property type="match status" value="1"/>
</dbReference>
<evidence type="ECO:0000256" key="5">
    <source>
        <dbReference type="ARBA" id="ARBA00022777"/>
    </source>
</evidence>
<feature type="compositionally biased region" description="Low complexity" evidence="8">
    <location>
        <begin position="336"/>
        <end position="346"/>
    </location>
</feature>
<dbReference type="PANTHER" id="PTHR43289:SF6">
    <property type="entry name" value="SERINE_THREONINE-PROTEIN KINASE NEKL-3"/>
    <property type="match status" value="1"/>
</dbReference>
<proteinExistence type="predicted"/>
<evidence type="ECO:0000256" key="1">
    <source>
        <dbReference type="ARBA" id="ARBA00012513"/>
    </source>
</evidence>
<dbReference type="PROSITE" id="PS50011">
    <property type="entry name" value="PROTEIN_KINASE_DOM"/>
    <property type="match status" value="1"/>
</dbReference>
<dbReference type="InterPro" id="IPR000719">
    <property type="entry name" value="Prot_kinase_dom"/>
</dbReference>
<dbReference type="PROSITE" id="PS00107">
    <property type="entry name" value="PROTEIN_KINASE_ATP"/>
    <property type="match status" value="1"/>
</dbReference>
<organism evidence="11 12">
    <name type="scientific">Mycolicibacter acidiphilus</name>
    <dbReference type="NCBI Taxonomy" id="2835306"/>
    <lineage>
        <taxon>Bacteria</taxon>
        <taxon>Bacillati</taxon>
        <taxon>Actinomycetota</taxon>
        <taxon>Actinomycetes</taxon>
        <taxon>Mycobacteriales</taxon>
        <taxon>Mycobacteriaceae</taxon>
        <taxon>Mycolicibacter</taxon>
    </lineage>
</organism>
<dbReference type="Gene3D" id="3.30.200.20">
    <property type="entry name" value="Phosphorylase Kinase, domain 1"/>
    <property type="match status" value="1"/>
</dbReference>
<dbReference type="CDD" id="cd14014">
    <property type="entry name" value="STKc_PknB_like"/>
    <property type="match status" value="1"/>
</dbReference>
<evidence type="ECO:0000256" key="3">
    <source>
        <dbReference type="ARBA" id="ARBA00022679"/>
    </source>
</evidence>
<keyword evidence="12" id="KW-1185">Reference proteome</keyword>
<keyword evidence="9" id="KW-0812">Transmembrane</keyword>
<feature type="transmembrane region" description="Helical" evidence="9">
    <location>
        <begin position="434"/>
        <end position="451"/>
    </location>
</feature>
<dbReference type="EC" id="2.7.11.1" evidence="1"/>
<evidence type="ECO:0000256" key="2">
    <source>
        <dbReference type="ARBA" id="ARBA00022527"/>
    </source>
</evidence>
<name>A0ABS5RER9_9MYCO</name>
<evidence type="ECO:0000256" key="6">
    <source>
        <dbReference type="ARBA" id="ARBA00022840"/>
    </source>
</evidence>
<dbReference type="PROSITE" id="PS00108">
    <property type="entry name" value="PROTEIN_KINASE_ST"/>
    <property type="match status" value="1"/>
</dbReference>
<evidence type="ECO:0000313" key="11">
    <source>
        <dbReference type="EMBL" id="MBS9532772.1"/>
    </source>
</evidence>
<keyword evidence="5 11" id="KW-0418">Kinase</keyword>
<feature type="domain" description="Protein kinase" evidence="10">
    <location>
        <begin position="17"/>
        <end position="277"/>
    </location>
</feature>
<dbReference type="SUPFAM" id="SSF56112">
    <property type="entry name" value="Protein kinase-like (PK-like)"/>
    <property type="match status" value="1"/>
</dbReference>
<evidence type="ECO:0000256" key="9">
    <source>
        <dbReference type="SAM" id="Phobius"/>
    </source>
</evidence>
<feature type="compositionally biased region" description="Pro residues" evidence="8">
    <location>
        <begin position="300"/>
        <end position="335"/>
    </location>
</feature>
<dbReference type="Gene3D" id="1.10.510.10">
    <property type="entry name" value="Transferase(Phosphotransferase) domain 1"/>
    <property type="match status" value="1"/>
</dbReference>
<feature type="binding site" evidence="7">
    <location>
        <position position="46"/>
    </location>
    <ligand>
        <name>ATP</name>
        <dbReference type="ChEBI" id="CHEBI:30616"/>
    </ligand>
</feature>
<protein>
    <recommendedName>
        <fullName evidence="1">non-specific serine/threonine protein kinase</fullName>
        <ecNumber evidence="1">2.7.11.1</ecNumber>
    </recommendedName>
</protein>
<feature type="compositionally biased region" description="Pro residues" evidence="8">
    <location>
        <begin position="347"/>
        <end position="391"/>
    </location>
</feature>
<reference evidence="11 12" key="1">
    <citation type="submission" date="2021-05" db="EMBL/GenBank/DDBJ databases">
        <title>Mycobacterium acidophilum sp. nov., an extremely acid-tolerant member of the genus Mycobacterium.</title>
        <authorList>
            <person name="Xia J."/>
        </authorList>
    </citation>
    <scope>NUCLEOTIDE SEQUENCE [LARGE SCALE GENOMIC DNA]</scope>
    <source>
        <strain evidence="11 12">M1</strain>
    </source>
</reference>
<dbReference type="InterPro" id="IPR017441">
    <property type="entry name" value="Protein_kinase_ATP_BS"/>
</dbReference>
<keyword evidence="9" id="KW-0472">Membrane</keyword>
<gene>
    <name evidence="11" type="ORF">KIH27_04120</name>
</gene>
<evidence type="ECO:0000259" key="10">
    <source>
        <dbReference type="PROSITE" id="PS50011"/>
    </source>
</evidence>
<keyword evidence="9" id="KW-1133">Transmembrane helix</keyword>
<evidence type="ECO:0000313" key="12">
    <source>
        <dbReference type="Proteomes" id="UP001519535"/>
    </source>
</evidence>
<feature type="region of interest" description="Disordered" evidence="8">
    <location>
        <begin position="284"/>
        <end position="427"/>
    </location>
</feature>
<dbReference type="RefSeq" id="WP_214091665.1">
    <property type="nucleotide sequence ID" value="NZ_JAHCLR010000005.1"/>
</dbReference>
<dbReference type="PRINTS" id="PR01217">
    <property type="entry name" value="PRICHEXTENSN"/>
</dbReference>
<dbReference type="SMART" id="SM00220">
    <property type="entry name" value="S_TKc"/>
    <property type="match status" value="1"/>
</dbReference>
<dbReference type="EMBL" id="JAHCLR010000005">
    <property type="protein sequence ID" value="MBS9532772.1"/>
    <property type="molecule type" value="Genomic_DNA"/>
</dbReference>
<dbReference type="Proteomes" id="UP001519535">
    <property type="component" value="Unassembled WGS sequence"/>
</dbReference>
<keyword evidence="2 11" id="KW-0723">Serine/threonine-protein kinase</keyword>
<evidence type="ECO:0000256" key="4">
    <source>
        <dbReference type="ARBA" id="ARBA00022741"/>
    </source>
</evidence>
<evidence type="ECO:0000256" key="7">
    <source>
        <dbReference type="PROSITE-ProRule" id="PRU10141"/>
    </source>
</evidence>
<sequence>MSDTAQGSRVGSQFGHYQLKRLLGRGGMGEVYEADDLVKDRTVALKLLSPALSQDPVFRERLQREARTAGRLQEPHVVPVHDFGELEGQLFLDMRLIQGLDLAAILREAGVLPPRRAVNIISQAASALDAAHAAGVIHRDIKPENILVARDDFAYLCDFGIASANTDDRLTQMGNAVGTWKYSAPERFTGDEVDSSIDVYALACVLYECLTGSPPYRADNPGALITAQLMEPVPMPSRLAPEIPAGFDDVIACGMAKDPKERYASAGDLARAAYRALSSSPARMSAAAGGQNPAPQVSTPTPPPGMVLTPPPGSVPTPPPSNPSPTPLPTPPPSGPSHTTPPGMVLTPPPGPTPTPLPGPTPTPLPGPTPTPPPGPTHTPPPGMVLTPPPGLASTPSPGPHFGTSTWPGPGRPPRGPSRHAHPLPDSGAKRRNALIAVAAVLILLTVVLIVRSHRGHGDEIAEPSAPMGSAEMQDRLSGLLPAGYAKEACTAAPLEGKAVAKLSCRRNTDPGGPASATFTLFPDVDGLRAGFEEATGLTSLVNCPGGVQSPGPWHRAATPQQASGMLMCGSQQGSPTLAWSNYAQLFLSVVHGGEGGPTLEQLSAWWSSHS</sequence>
<dbReference type="InterPro" id="IPR008271">
    <property type="entry name" value="Ser/Thr_kinase_AS"/>
</dbReference>
<dbReference type="PANTHER" id="PTHR43289">
    <property type="entry name" value="MITOGEN-ACTIVATED PROTEIN KINASE KINASE KINASE 20-RELATED"/>
    <property type="match status" value="1"/>
</dbReference>